<dbReference type="PROSITE" id="PS01032">
    <property type="entry name" value="PPM_1"/>
    <property type="match status" value="1"/>
</dbReference>
<dbReference type="Pfam" id="PF00481">
    <property type="entry name" value="PP2C"/>
    <property type="match status" value="1"/>
</dbReference>
<comment type="similarity">
    <text evidence="4">Belongs to the PP2C family.</text>
</comment>
<dbReference type="InterPro" id="IPR036457">
    <property type="entry name" value="PPM-type-like_dom_sf"/>
</dbReference>
<evidence type="ECO:0000256" key="2">
    <source>
        <dbReference type="ARBA" id="ARBA00022801"/>
    </source>
</evidence>
<feature type="region of interest" description="Disordered" evidence="5">
    <location>
        <begin position="711"/>
        <end position="735"/>
    </location>
</feature>
<name>A0A6M2DHK9_XENCH</name>
<keyword evidence="1" id="KW-0479">Metal-binding</keyword>
<dbReference type="SUPFAM" id="SSF81606">
    <property type="entry name" value="PP2C-like"/>
    <property type="match status" value="1"/>
</dbReference>
<dbReference type="InterPro" id="IPR015655">
    <property type="entry name" value="PP2C"/>
</dbReference>
<dbReference type="Gene3D" id="3.60.40.10">
    <property type="entry name" value="PPM-type phosphatase domain"/>
    <property type="match status" value="1"/>
</dbReference>
<feature type="compositionally biased region" description="Basic residues" evidence="5">
    <location>
        <begin position="722"/>
        <end position="735"/>
    </location>
</feature>
<accession>A0A6M2DHK9</accession>
<keyword evidence="2 4" id="KW-0378">Hydrolase</keyword>
<dbReference type="AlphaFoldDB" id="A0A6M2DHK9"/>
<evidence type="ECO:0000256" key="5">
    <source>
        <dbReference type="SAM" id="MobiDB-lite"/>
    </source>
</evidence>
<feature type="compositionally biased region" description="Basic and acidic residues" evidence="5">
    <location>
        <begin position="432"/>
        <end position="442"/>
    </location>
</feature>
<evidence type="ECO:0000256" key="4">
    <source>
        <dbReference type="RuleBase" id="RU003465"/>
    </source>
</evidence>
<dbReference type="PANTHER" id="PTHR47992">
    <property type="entry name" value="PROTEIN PHOSPHATASE"/>
    <property type="match status" value="1"/>
</dbReference>
<dbReference type="FunFam" id="3.60.40.10:FF:000060">
    <property type="entry name" value="Protein phosphatase 2c"/>
    <property type="match status" value="1"/>
</dbReference>
<dbReference type="InterPro" id="IPR001932">
    <property type="entry name" value="PPM-type_phosphatase-like_dom"/>
</dbReference>
<dbReference type="PROSITE" id="PS51746">
    <property type="entry name" value="PPM_2"/>
    <property type="match status" value="1"/>
</dbReference>
<reference evidence="7" key="1">
    <citation type="submission" date="2020-03" db="EMBL/GenBank/DDBJ databases">
        <title>Transcriptomic Profiling of the Digestive Tract of the Rat Flea, Xenopsylla cheopis, Following Blood Feeding and Infection with Yersinia pestis.</title>
        <authorList>
            <person name="Bland D.M."/>
            <person name="Martens C.A."/>
            <person name="Virtaneva K."/>
            <person name="Kanakabandi K."/>
            <person name="Long D."/>
            <person name="Rosenke R."/>
            <person name="Saturday G.A."/>
            <person name="Hoyt F.H."/>
            <person name="Bruno D.P."/>
            <person name="Ribeiro J.M.C."/>
            <person name="Hinnebusch J."/>
        </authorList>
    </citation>
    <scope>NUCLEOTIDE SEQUENCE</scope>
</reference>
<evidence type="ECO:0000256" key="3">
    <source>
        <dbReference type="ARBA" id="ARBA00022912"/>
    </source>
</evidence>
<feature type="domain" description="PPM-type phosphatase" evidence="6">
    <location>
        <begin position="10"/>
        <end position="330"/>
    </location>
</feature>
<feature type="region of interest" description="Disordered" evidence="5">
    <location>
        <begin position="422"/>
        <end position="461"/>
    </location>
</feature>
<dbReference type="InterPro" id="IPR000222">
    <property type="entry name" value="PP2C_BS"/>
</dbReference>
<organism evidence="7">
    <name type="scientific">Xenopsylla cheopis</name>
    <name type="common">Oriental rat flea</name>
    <name type="synonym">Pulex cheopis</name>
    <dbReference type="NCBI Taxonomy" id="163159"/>
    <lineage>
        <taxon>Eukaryota</taxon>
        <taxon>Metazoa</taxon>
        <taxon>Ecdysozoa</taxon>
        <taxon>Arthropoda</taxon>
        <taxon>Hexapoda</taxon>
        <taxon>Insecta</taxon>
        <taxon>Pterygota</taxon>
        <taxon>Neoptera</taxon>
        <taxon>Endopterygota</taxon>
        <taxon>Siphonaptera</taxon>
        <taxon>Pulicidae</taxon>
        <taxon>Xenopsyllinae</taxon>
        <taxon>Xenopsylla</taxon>
    </lineage>
</organism>
<dbReference type="EMBL" id="GIIL01002089">
    <property type="protein sequence ID" value="NOV45815.1"/>
    <property type="molecule type" value="Transcribed_RNA"/>
</dbReference>
<evidence type="ECO:0000259" key="6">
    <source>
        <dbReference type="PROSITE" id="PS51746"/>
    </source>
</evidence>
<dbReference type="SMART" id="SM00332">
    <property type="entry name" value="PP2Cc"/>
    <property type="match status" value="1"/>
</dbReference>
<feature type="compositionally biased region" description="Low complexity" evidence="5">
    <location>
        <begin position="443"/>
        <end position="455"/>
    </location>
</feature>
<sequence>MTTRIGVHLRVTGHTSQGGRKYMEDCFSVAYQHTEDQSDLEYAYFGIFDGHGGSEAAFFAKNNLMDYIVSEKGFWSDNDEDVLQAIRNGFLKTHRKMWLIQDKWPKTASGLPSTAGTTASIAFVRHGKIFTGHVGDSGIILGYQEDDNSPWLALALTEDHKPESAAEKARIESSGGKVVIKSGVPRVVWNKPRISEGCSKGHKGPIRRNTPVDEIPFLAVARSLGDLWSYNPENDVFIVSPEPDVAVKRIDVNKFRCLLFGTDGLWNMLSPQNAVSLVQQAEVNNRAIHMNEKSRDEWINPSKKLVEEALLRWGNTRMRADNTTVVSLMLDPPGAPKRITSNKAIPILQPNSPVVTNISQKVAIISRESTECKVKEKEQLESQNNDAVVDIRENDNDVSNNLQKCEVKQRYSTPFENTDNYETMEEECSETNSKELEDERANNNKTDNSNSTTCIDIDDDDDEMNEDYNTFLLEFNPEHIKNVIFGELPNNYVCPKPTVSNGENINRDSATKKGQNKSGKLINYENEKEQVKNDEFYEAVNNTEFKENMTLSIKQNFEDTSESLSETIDETKTIDENNDEMESIQIHEISSSVHQDLIDENNAVSKKIVLSLRKRSLVSESQYSNKNQRKFDIYKVSTRTSKGNSKQNTKKRNGARVNMTVKKVLNQKYWYPVITLDENSVTKSLSSRSVIGTRNKKTSVNTETKEVNKTRSFLVTSETKTTKKNQQQKRKLRSK</sequence>
<proteinExistence type="inferred from homology"/>
<dbReference type="GO" id="GO:0046872">
    <property type="term" value="F:metal ion binding"/>
    <property type="evidence" value="ECO:0007669"/>
    <property type="project" value="UniProtKB-KW"/>
</dbReference>
<dbReference type="CDD" id="cd00143">
    <property type="entry name" value="PP2Cc"/>
    <property type="match status" value="1"/>
</dbReference>
<dbReference type="GO" id="GO:0004722">
    <property type="term" value="F:protein serine/threonine phosphatase activity"/>
    <property type="evidence" value="ECO:0007669"/>
    <property type="project" value="InterPro"/>
</dbReference>
<keyword evidence="3 4" id="KW-0904">Protein phosphatase</keyword>
<evidence type="ECO:0000256" key="1">
    <source>
        <dbReference type="ARBA" id="ARBA00022723"/>
    </source>
</evidence>
<evidence type="ECO:0000313" key="7">
    <source>
        <dbReference type="EMBL" id="NOV45815.1"/>
    </source>
</evidence>
<protein>
    <submittedName>
        <fullName evidence="7">Putative serine/threonine protein phosphatase</fullName>
    </submittedName>
</protein>